<proteinExistence type="predicted"/>
<dbReference type="InterPro" id="IPR040161">
    <property type="entry name" value="FB224"/>
</dbReference>
<dbReference type="EMBL" id="DS268585">
    <property type="protein sequence ID" value="EFO91930.1"/>
    <property type="molecule type" value="Genomic_DNA"/>
</dbReference>
<dbReference type="FunCoup" id="E3NBG5">
    <property type="interactions" value="2010"/>
</dbReference>
<dbReference type="HOGENOM" id="CLU_030831_2_0_1"/>
<dbReference type="CDD" id="cd22150">
    <property type="entry name" value="F-box_CeFBXA-like"/>
    <property type="match status" value="1"/>
</dbReference>
<dbReference type="Pfam" id="PF17906">
    <property type="entry name" value="HTH_48"/>
    <property type="match status" value="2"/>
</dbReference>
<dbReference type="PANTHER" id="PTHR23015">
    <property type="entry name" value="UNCHARACTERIZED C.ELEGANS PROTEIN"/>
    <property type="match status" value="1"/>
</dbReference>
<evidence type="ECO:0000259" key="1">
    <source>
        <dbReference type="SMART" id="SM00256"/>
    </source>
</evidence>
<feature type="domain" description="F-box" evidence="1">
    <location>
        <begin position="132"/>
        <end position="173"/>
    </location>
</feature>
<dbReference type="Proteomes" id="UP000008281">
    <property type="component" value="Unassembled WGS sequence"/>
</dbReference>
<evidence type="ECO:0000313" key="3">
    <source>
        <dbReference type="Proteomes" id="UP000008281"/>
    </source>
</evidence>
<keyword evidence="3" id="KW-1185">Reference proteome</keyword>
<dbReference type="InterPro" id="IPR001810">
    <property type="entry name" value="F-box_dom"/>
</dbReference>
<dbReference type="AlphaFoldDB" id="E3NBG5"/>
<reference evidence="2" key="1">
    <citation type="submission" date="2007-07" db="EMBL/GenBank/DDBJ databases">
        <title>PCAP assembly of the Caenorhabditis remanei genome.</title>
        <authorList>
            <consortium name="The Caenorhabditis remanei Sequencing Consortium"/>
            <person name="Wilson R.K."/>
        </authorList>
    </citation>
    <scope>NUCLEOTIDE SEQUENCE [LARGE SCALE GENOMIC DNA]</scope>
    <source>
        <strain evidence="2">PB4641</strain>
    </source>
</reference>
<dbReference type="InParanoid" id="E3NBG5"/>
<dbReference type="InterPro" id="IPR041426">
    <property type="entry name" value="Mos1_HTH"/>
</dbReference>
<sequence length="406" mass="47072">MTDLPPNSPIDIRALTLYDIHQWKTTEKSYKNYEKLCKVLGNEAISYEEYEKWFNKYLEENYYSTRDGSSSLPIPDIRGCILSNVINGKSAKKSIDDLCDAFKYQKIDKEDHSFWYKRFRSGHFSQVTFSDFPEDVVAEIVGKCDIKSYSNLRSVSHGLRTVIDHLKPPCTDIKVYCGDTRINVSVDGALLADWDYYKPANRYLPMEQFVKRIPGPLKLFLSNPKLRLESFTFYTNSNYRATTYSFRKTVINLLNSLNHKIHVENCSIEMENTEDLIRILQCFKPRKLEKITLCDNLSLDMNQIINMDQWKQAKHHGLSVYGTVSPPRSNIFFIFQLLKDILSVSKSKNFAHIEVGVDYMFDTEEAKRVLNLQPTASPEVYSIPNSNVLIQLNDYGGLDSLKIYRK</sequence>
<accession>E3NBG5</accession>
<evidence type="ECO:0000313" key="2">
    <source>
        <dbReference type="EMBL" id="EFO91930.1"/>
    </source>
</evidence>
<dbReference type="Pfam" id="PF01827">
    <property type="entry name" value="FTH"/>
    <property type="match status" value="1"/>
</dbReference>
<protein>
    <recommendedName>
        <fullName evidence="1">F-box domain-containing protein</fullName>
    </recommendedName>
</protein>
<dbReference type="SMART" id="SM00256">
    <property type="entry name" value="FBOX"/>
    <property type="match status" value="1"/>
</dbReference>
<organism evidence="3">
    <name type="scientific">Caenorhabditis remanei</name>
    <name type="common">Caenorhabditis vulgaris</name>
    <dbReference type="NCBI Taxonomy" id="31234"/>
    <lineage>
        <taxon>Eukaryota</taxon>
        <taxon>Metazoa</taxon>
        <taxon>Ecdysozoa</taxon>
        <taxon>Nematoda</taxon>
        <taxon>Chromadorea</taxon>
        <taxon>Rhabditida</taxon>
        <taxon>Rhabditina</taxon>
        <taxon>Rhabditomorpha</taxon>
        <taxon>Rhabditoidea</taxon>
        <taxon>Rhabditidae</taxon>
        <taxon>Peloderinae</taxon>
        <taxon>Caenorhabditis</taxon>
    </lineage>
</organism>
<dbReference type="Pfam" id="PF00646">
    <property type="entry name" value="F-box"/>
    <property type="match status" value="1"/>
</dbReference>
<dbReference type="InterPro" id="IPR002900">
    <property type="entry name" value="DUF38/FTH_CAE_spp"/>
</dbReference>
<dbReference type="PANTHER" id="PTHR23015:SF4">
    <property type="entry name" value="DUF38 DOMAIN-CONTAINING PROTEIN-RELATED"/>
    <property type="match status" value="1"/>
</dbReference>
<name>E3NBG5_CAERE</name>
<gene>
    <name evidence="2" type="ORF">CRE_11434</name>
</gene>
<dbReference type="GO" id="GO:0045087">
    <property type="term" value="P:innate immune response"/>
    <property type="evidence" value="ECO:0007669"/>
    <property type="project" value="TreeGrafter"/>
</dbReference>